<accession>A0A244CSI0</accession>
<dbReference type="EMBL" id="MWPV01000002">
    <property type="protein sequence ID" value="OUL58538.1"/>
    <property type="molecule type" value="Genomic_DNA"/>
</dbReference>
<keyword evidence="3" id="KW-1185">Reference proteome</keyword>
<evidence type="ECO:0000313" key="3">
    <source>
        <dbReference type="Proteomes" id="UP000194841"/>
    </source>
</evidence>
<dbReference type="OrthoDB" id="6311182at2"/>
<sequence length="705" mass="77791">MQNISEIFLTNTQQLKLSADQPNSTQQLAPNQSYPIKNARSDGLILKAEIQINGAWQAVSLPLSAEQKQSKFLIQAGTLTFNSEHIITLKEQLSVAIKLQPNELLSLLKLFTPATNTQLSTNSTLLPVKVNTSLNELFFPTLKAALPTNSSIATMLAKADSLVAHMDFKHGQIRANISAPPQQAIIHSQAFSAEKLLNFLSKGLSTAEMRIPTTQHLELKVASNKVYFPMIQSNKIEPTWQSISHISKNKNELHISAEKAPISLSISLATKSPTSSDGFDTPLTKFANEQTKETNKSTTLPLANQTEKTTTPILTTLWHKLSRSVQPATASPLKAQLPQSLPITSAQPSQHHDMNEVKTGQTPAKAVNSQFFAPYQPMQKTSSFTSDKITNANDISSVKVHVQTTNELHNAVNSQKASDVNPLANNQKPQDKLDLNQLGKVIHRLSEQGLPEAKELNKLIHQAFSKLISADTISPTKVRTEVTQILQPKKIPAAFAPTTFSNAISQLSTELLTLELAQQHNQQLTINNKLEGILQLLFPKNKFDLNALLSQSTSSPLLQDLGQIQSALQVNQAQITSSPDLPSIFQFLLPMKLAPEAHQTEIKIGHYEKKNKTQASGKKVWFVRLNFDLGELGKLQTHAQIMDKSVSFDIVASSAQLTAKTEPHIHSLKKRLNEHGLHIEHVTLKHAEESNMAFFDQHSIINIKV</sequence>
<dbReference type="RefSeq" id="WP_086743840.1">
    <property type="nucleotide sequence ID" value="NZ_MWPV01000002.1"/>
</dbReference>
<dbReference type="Proteomes" id="UP000194841">
    <property type="component" value="Unassembled WGS sequence"/>
</dbReference>
<dbReference type="Pfam" id="PF02120">
    <property type="entry name" value="Flg_hook"/>
    <property type="match status" value="1"/>
</dbReference>
<gene>
    <name evidence="2" type="ORF">B1199_09455</name>
</gene>
<proteinExistence type="predicted"/>
<comment type="caution">
    <text evidence="2">The sequence shown here is derived from an EMBL/GenBank/DDBJ whole genome shotgun (WGS) entry which is preliminary data.</text>
</comment>
<name>A0A244CSI0_PSEDV</name>
<protein>
    <recommendedName>
        <fullName evidence="1">Flagellar hook-length control protein-like C-terminal domain-containing protein</fullName>
    </recommendedName>
</protein>
<dbReference type="AlphaFoldDB" id="A0A244CSI0"/>
<evidence type="ECO:0000259" key="1">
    <source>
        <dbReference type="Pfam" id="PF02120"/>
    </source>
</evidence>
<reference evidence="2 3" key="1">
    <citation type="submission" date="2017-02" db="EMBL/GenBank/DDBJ databases">
        <title>Pseudoalteromonas ulvae TC14 Genome.</title>
        <authorList>
            <person name="Molmeret M."/>
        </authorList>
    </citation>
    <scope>NUCLEOTIDE SEQUENCE [LARGE SCALE GENOMIC DNA]</scope>
    <source>
        <strain evidence="2">TC14</strain>
    </source>
</reference>
<dbReference type="InterPro" id="IPR021136">
    <property type="entry name" value="Flagellar_hook_control-like_C"/>
</dbReference>
<feature type="domain" description="Flagellar hook-length control protein-like C-terminal" evidence="1">
    <location>
        <begin position="610"/>
        <end position="690"/>
    </location>
</feature>
<organism evidence="2 3">
    <name type="scientific">Pseudoalteromonas ulvae</name>
    <dbReference type="NCBI Taxonomy" id="107327"/>
    <lineage>
        <taxon>Bacteria</taxon>
        <taxon>Pseudomonadati</taxon>
        <taxon>Pseudomonadota</taxon>
        <taxon>Gammaproteobacteria</taxon>
        <taxon>Alteromonadales</taxon>
        <taxon>Pseudoalteromonadaceae</taxon>
        <taxon>Pseudoalteromonas</taxon>
    </lineage>
</organism>
<evidence type="ECO:0000313" key="2">
    <source>
        <dbReference type="EMBL" id="OUL58538.1"/>
    </source>
</evidence>